<dbReference type="Gene3D" id="1.10.460.10">
    <property type="entry name" value="Topoisomerase I, domain 2"/>
    <property type="match status" value="1"/>
</dbReference>
<dbReference type="InterPro" id="IPR013824">
    <property type="entry name" value="Topo_IA_cen_sub1"/>
</dbReference>
<dbReference type="Gene3D" id="3.30.65.10">
    <property type="entry name" value="Bacterial Topoisomerase I, domain 1"/>
    <property type="match status" value="1"/>
</dbReference>
<organism evidence="18 19">
    <name type="scientific">Enterococcus casseliflavus</name>
    <name type="common">Enterococcus flavescens</name>
    <dbReference type="NCBI Taxonomy" id="37734"/>
    <lineage>
        <taxon>Bacteria</taxon>
        <taxon>Bacillati</taxon>
        <taxon>Bacillota</taxon>
        <taxon>Bacilli</taxon>
        <taxon>Lactobacillales</taxon>
        <taxon>Enterococcaceae</taxon>
        <taxon>Enterococcus</taxon>
    </lineage>
</organism>
<dbReference type="NCBIfam" id="TIGR01056">
    <property type="entry name" value="topB"/>
    <property type="match status" value="1"/>
</dbReference>
<evidence type="ECO:0000256" key="3">
    <source>
        <dbReference type="ARBA" id="ARBA00012891"/>
    </source>
</evidence>
<dbReference type="InterPro" id="IPR006171">
    <property type="entry name" value="TOPRIM_dom"/>
</dbReference>
<evidence type="ECO:0000256" key="13">
    <source>
        <dbReference type="ARBA" id="ARBA00031985"/>
    </source>
</evidence>
<accession>A0ABD5FPC1</accession>
<dbReference type="InterPro" id="IPR003601">
    <property type="entry name" value="Topo_IA_2"/>
</dbReference>
<name>A0ABD5FPC1_ENTCA</name>
<evidence type="ECO:0000313" key="19">
    <source>
        <dbReference type="Proteomes" id="UP001253851"/>
    </source>
</evidence>
<keyword evidence="11" id="KW-0413">Isomerase</keyword>
<comment type="caution">
    <text evidence="18">The sequence shown here is derived from an EMBL/GenBank/DDBJ whole genome shotgun (WGS) entry which is preliminary data.</text>
</comment>
<dbReference type="Pfam" id="PF01131">
    <property type="entry name" value="Topoisom_bac"/>
    <property type="match status" value="1"/>
</dbReference>
<dbReference type="RefSeq" id="WP_311957723.1">
    <property type="nucleotide sequence ID" value="NZ_JARQDZ010000012.1"/>
</dbReference>
<evidence type="ECO:0000259" key="16">
    <source>
        <dbReference type="PROSITE" id="PS50880"/>
    </source>
</evidence>
<dbReference type="InterPro" id="IPR013825">
    <property type="entry name" value="Topo_IA_cen_sub2"/>
</dbReference>
<dbReference type="InterPro" id="IPR005738">
    <property type="entry name" value="TopoIII"/>
</dbReference>
<dbReference type="NCBIfam" id="NF005829">
    <property type="entry name" value="PRK07726.1"/>
    <property type="match status" value="1"/>
</dbReference>
<evidence type="ECO:0000256" key="2">
    <source>
        <dbReference type="ARBA" id="ARBA00009446"/>
    </source>
</evidence>
<dbReference type="Proteomes" id="UP001253851">
    <property type="component" value="Unassembled WGS sequence"/>
</dbReference>
<dbReference type="PROSITE" id="PS00396">
    <property type="entry name" value="TOPO_IA_1"/>
    <property type="match status" value="1"/>
</dbReference>
<evidence type="ECO:0000256" key="9">
    <source>
        <dbReference type="ARBA" id="ARBA00023029"/>
    </source>
</evidence>
<keyword evidence="9" id="KW-0799">Topoisomerase</keyword>
<evidence type="ECO:0000256" key="4">
    <source>
        <dbReference type="ARBA" id="ARBA00022723"/>
    </source>
</evidence>
<evidence type="ECO:0000259" key="17">
    <source>
        <dbReference type="PROSITE" id="PS52039"/>
    </source>
</evidence>
<dbReference type="InterPro" id="IPR013826">
    <property type="entry name" value="Topo_IA_cen_sub3"/>
</dbReference>
<dbReference type="PROSITE" id="PS50880">
    <property type="entry name" value="TOPRIM"/>
    <property type="match status" value="1"/>
</dbReference>
<dbReference type="AlphaFoldDB" id="A0ABD5FPC1"/>
<dbReference type="InterPro" id="IPR023405">
    <property type="entry name" value="Topo_IA_core_domain"/>
</dbReference>
<comment type="catalytic activity">
    <reaction evidence="1">
        <text>ATP-independent breakage of single-stranded DNA, followed by passage and rejoining.</text>
        <dbReference type="EC" id="5.6.2.1"/>
    </reaction>
</comment>
<keyword evidence="10" id="KW-0238">DNA-binding</keyword>
<dbReference type="InterPro" id="IPR034144">
    <property type="entry name" value="TOPRIM_TopoIII"/>
</dbReference>
<dbReference type="InterPro" id="IPR023406">
    <property type="entry name" value="Topo_IA_AS"/>
</dbReference>
<dbReference type="CDD" id="cd00186">
    <property type="entry name" value="TOP1Ac"/>
    <property type="match status" value="1"/>
</dbReference>
<dbReference type="PANTHER" id="PTHR11390:SF21">
    <property type="entry name" value="DNA TOPOISOMERASE 3-ALPHA"/>
    <property type="match status" value="1"/>
</dbReference>
<reference evidence="18 19" key="1">
    <citation type="submission" date="2023-03" db="EMBL/GenBank/DDBJ databases">
        <authorList>
            <person name="Shen W."/>
            <person name="Cai J."/>
        </authorList>
    </citation>
    <scope>NUCLEOTIDE SEQUENCE [LARGE SCALE GENOMIC DNA]</scope>
    <source>
        <strain evidence="18 19">B516</strain>
    </source>
</reference>
<feature type="domain" description="Toprim" evidence="16">
    <location>
        <begin position="2"/>
        <end position="142"/>
    </location>
</feature>
<evidence type="ECO:0000256" key="1">
    <source>
        <dbReference type="ARBA" id="ARBA00000213"/>
    </source>
</evidence>
<dbReference type="Pfam" id="PF01396">
    <property type="entry name" value="Zn_ribbon_Top1"/>
    <property type="match status" value="1"/>
</dbReference>
<dbReference type="Gene3D" id="2.70.20.10">
    <property type="entry name" value="Topoisomerase I, domain 3"/>
    <property type="match status" value="1"/>
</dbReference>
<dbReference type="GO" id="GO:0008270">
    <property type="term" value="F:zinc ion binding"/>
    <property type="evidence" value="ECO:0007669"/>
    <property type="project" value="UniProtKB-KW"/>
</dbReference>
<dbReference type="CDD" id="cd03362">
    <property type="entry name" value="TOPRIM_TopoIA_TopoIII"/>
    <property type="match status" value="1"/>
</dbReference>
<dbReference type="SMART" id="SM00437">
    <property type="entry name" value="TOP1Ac"/>
    <property type="match status" value="1"/>
</dbReference>
<dbReference type="Gene3D" id="3.40.50.140">
    <property type="match status" value="1"/>
</dbReference>
<protein>
    <recommendedName>
        <fullName evidence="3">DNA topoisomerase</fullName>
        <ecNumber evidence="3">5.6.2.1</ecNumber>
    </recommendedName>
    <alternativeName>
        <fullName evidence="15">Omega-protein</fullName>
    </alternativeName>
    <alternativeName>
        <fullName evidence="14">Relaxing enzyme</fullName>
    </alternativeName>
    <alternativeName>
        <fullName evidence="12">Swivelase</fullName>
    </alternativeName>
    <alternativeName>
        <fullName evidence="13">Untwisting enzyme</fullName>
    </alternativeName>
</protein>
<dbReference type="InterPro" id="IPR003602">
    <property type="entry name" value="Topo_IA_DNA-bd_dom"/>
</dbReference>
<dbReference type="SMART" id="SM00493">
    <property type="entry name" value="TOPRIM"/>
    <property type="match status" value="1"/>
</dbReference>
<evidence type="ECO:0000256" key="10">
    <source>
        <dbReference type="ARBA" id="ARBA00023125"/>
    </source>
</evidence>
<keyword evidence="5" id="KW-0677">Repeat</keyword>
<dbReference type="EC" id="5.6.2.1" evidence="3"/>
<dbReference type="SMART" id="SM00436">
    <property type="entry name" value="TOP1Bc"/>
    <property type="match status" value="1"/>
</dbReference>
<evidence type="ECO:0000256" key="5">
    <source>
        <dbReference type="ARBA" id="ARBA00022737"/>
    </source>
</evidence>
<dbReference type="GO" id="GO:0003677">
    <property type="term" value="F:DNA binding"/>
    <property type="evidence" value="ECO:0007669"/>
    <property type="project" value="UniProtKB-KW"/>
</dbReference>
<dbReference type="GO" id="GO:0003917">
    <property type="term" value="F:DNA topoisomerase type I (single strand cut, ATP-independent) activity"/>
    <property type="evidence" value="ECO:0007669"/>
    <property type="project" value="UniProtKB-EC"/>
</dbReference>
<sequence length="726" mass="81995">MTTVILAEKPSQAASYAGALKHSVKKDGFFEIQDPIFSDETFITFGFGHLVELAEPGHYDEKWKNWALDALPIFPQQYDFQVAADKKKQFKIVSGLLKKADTIIVATDSDREGENIAWSIIHESGAFSNKKTYKRLWINSLEKDVIRSGFKNLKPGMDYYPFYQEAQTRQIADWLIGMNGSMLYTLNLRSKGANGTFSLGRVQTPTLYMIYQRQQMIEHFKKEPFYEIESLIKATKGSFKALLSPSQRFSTKEELLSFVSSKGATIGTQPGTIKDLQTKMKKTNSPNLFSLSSLQSKINQLYKATASQTLKAMQGLYEAKLLSYPRTDTPFITDSEFQYLKANYDSYARFLSIDEPMAQDQPRKRYVDGSKVQEHYAIIPTKQVASESAFSKLDDLQKKIYLLVMKTTIAMFLPDYTYEETVIETMVSTLCFKATGKVPKVEGWKILFKADTNKENEESQTLPAVMIGEAIQAEVKSVQKETQPPKPFTEGTLLTAMKTANKTVDDEQAIKILQEVEGIGTEATRASIIETLKQKEYIKVEKNKLIVTEKGKLLCQAVESQHLLTSAEMTAKWETYLKKIGKKEGNQETFIANIKKFIVHLIEHVPDDVQKLNFHTYQAEVKKEADKQTIGKCPKCGGNVVLKKSFYGCSNYPNCTFTLSDQFRKKKLTKTNLKDLLVGKETVVSGIKKADKTTYHAKIKLSDTGQITFVSFVNAPKKAKKVGNKA</sequence>
<keyword evidence="4" id="KW-0479">Metal-binding</keyword>
<keyword evidence="7" id="KW-0862">Zinc</keyword>
<proteinExistence type="inferred from homology"/>
<dbReference type="SUPFAM" id="SSF56712">
    <property type="entry name" value="Prokaryotic type I DNA topoisomerase"/>
    <property type="match status" value="1"/>
</dbReference>
<keyword evidence="8" id="KW-0460">Magnesium</keyword>
<evidence type="ECO:0000256" key="8">
    <source>
        <dbReference type="ARBA" id="ARBA00022842"/>
    </source>
</evidence>
<dbReference type="InterPro" id="IPR013497">
    <property type="entry name" value="Topo_IA_cen"/>
</dbReference>
<evidence type="ECO:0000313" key="18">
    <source>
        <dbReference type="EMBL" id="MDT2984008.1"/>
    </source>
</evidence>
<evidence type="ECO:0000256" key="7">
    <source>
        <dbReference type="ARBA" id="ARBA00022833"/>
    </source>
</evidence>
<evidence type="ECO:0000256" key="15">
    <source>
        <dbReference type="ARBA" id="ARBA00032877"/>
    </source>
</evidence>
<dbReference type="EMBL" id="JARQDZ010000012">
    <property type="protein sequence ID" value="MDT2984008.1"/>
    <property type="molecule type" value="Genomic_DNA"/>
</dbReference>
<dbReference type="Pfam" id="PF01751">
    <property type="entry name" value="Toprim"/>
    <property type="match status" value="1"/>
</dbReference>
<dbReference type="InterPro" id="IPR013498">
    <property type="entry name" value="Topo_IA_Znf"/>
</dbReference>
<evidence type="ECO:0000256" key="6">
    <source>
        <dbReference type="ARBA" id="ARBA00022771"/>
    </source>
</evidence>
<dbReference type="PROSITE" id="PS52039">
    <property type="entry name" value="TOPO_IA_2"/>
    <property type="match status" value="1"/>
</dbReference>
<evidence type="ECO:0000256" key="12">
    <source>
        <dbReference type="ARBA" id="ARBA00030003"/>
    </source>
</evidence>
<dbReference type="Gene3D" id="1.10.290.10">
    <property type="entry name" value="Topoisomerase I, domain 4"/>
    <property type="match status" value="1"/>
</dbReference>
<dbReference type="PANTHER" id="PTHR11390">
    <property type="entry name" value="PROKARYOTIC DNA TOPOISOMERASE"/>
    <property type="match status" value="1"/>
</dbReference>
<dbReference type="PRINTS" id="PR00417">
    <property type="entry name" value="PRTPISMRASEI"/>
</dbReference>
<dbReference type="SUPFAM" id="SSF57783">
    <property type="entry name" value="Zinc beta-ribbon"/>
    <property type="match status" value="1"/>
</dbReference>
<dbReference type="InterPro" id="IPR000380">
    <property type="entry name" value="Topo_IA"/>
</dbReference>
<feature type="domain" description="Topo IA-type catalytic" evidence="17">
    <location>
        <begin position="159"/>
        <end position="602"/>
    </location>
</feature>
<comment type="similarity">
    <text evidence="2">Belongs to the type IA topoisomerase family.</text>
</comment>
<evidence type="ECO:0000256" key="14">
    <source>
        <dbReference type="ARBA" id="ARBA00032235"/>
    </source>
</evidence>
<evidence type="ECO:0000256" key="11">
    <source>
        <dbReference type="ARBA" id="ARBA00023235"/>
    </source>
</evidence>
<gene>
    <name evidence="18" type="ORF">P7I34_15155</name>
</gene>
<keyword evidence="6" id="KW-0863">Zinc-finger</keyword>